<dbReference type="PRINTS" id="PR00303">
    <property type="entry name" value="SECYTRNLCASE"/>
</dbReference>
<keyword evidence="5 10" id="KW-0653">Protein transport</keyword>
<evidence type="ECO:0000256" key="2">
    <source>
        <dbReference type="ARBA" id="ARBA00005751"/>
    </source>
</evidence>
<evidence type="ECO:0000256" key="5">
    <source>
        <dbReference type="ARBA" id="ARBA00022927"/>
    </source>
</evidence>
<dbReference type="SUPFAM" id="SSF103491">
    <property type="entry name" value="Preprotein translocase SecY subunit"/>
    <property type="match status" value="1"/>
</dbReference>
<reference evidence="14 15" key="1">
    <citation type="submission" date="2016-10" db="EMBL/GenBank/DDBJ databases">
        <authorList>
            <person name="de Groot N.N."/>
        </authorList>
    </citation>
    <scope>NUCLEOTIDE SEQUENCE [LARGE SCALE GENOMIC DNA]</scope>
    <source>
        <strain evidence="14 15">DSM 23310</strain>
    </source>
</reference>
<comment type="function">
    <text evidence="10 11">The central subunit of the protein translocation channel SecYEG. Consists of two halves formed by TMs 1-5 and 6-10. These two domains form a lateral gate at the front which open onto the bilayer between TMs 2 and 7, and are clamped together by SecE at the back. The channel is closed by both a pore ring composed of hydrophobic SecY resides and a short helix (helix 2A) on the extracellular side of the membrane which forms a plug. The plug probably moves laterally to allow the channel to open. The ring and the pore may move independently.</text>
</comment>
<sequence length="427" mass="47195">MISTLRNAWKIEDIRKRIIFTLLMLLVIRLGSSIPVPYMDRDIIRQIFELGQAGVLEFLDLMAGGTFSEFSIFALNIYPYITASIIIQLLTIAIPRLEEIAKEGEAGRKKIAQWTKYGAVILAIIQAIGTTFGFFNRALVAQGPLQTAIVIISLTAGTSFLIWIGDLITEKGIGNGISLIIFVGIISKLPSEFLKPIAWARMGVLDALSIVKLVLFVIVALVIIAVVVALQEGERRIPVQYAKRVVGRKMYGGQSSHIPLKVSMAGVIPVIFSTSLLAFPQTLALFFKGEPSEWITKYLTVQGSVGIWVYSILNVLLIIFFTYFYTAVQFNTVEYAKNLQQYGGFIPGIRPGRPTSDYLNKVISRITFIGAISLAVIASLPIILSHLFKMNVNFGGTAIIIVVGVALETVKQIESQMLMRHYKGFLK</sequence>
<dbReference type="EMBL" id="FNNG01000003">
    <property type="protein sequence ID" value="SDW68917.1"/>
    <property type="molecule type" value="Genomic_DNA"/>
</dbReference>
<comment type="caution">
    <text evidence="10">Lacks conserved residue(s) required for the propagation of feature annotation.</text>
</comment>
<dbReference type="InterPro" id="IPR023201">
    <property type="entry name" value="SecY_dom_sf"/>
</dbReference>
<dbReference type="GO" id="GO:0065002">
    <property type="term" value="P:intracellular protein transmembrane transport"/>
    <property type="evidence" value="ECO:0007669"/>
    <property type="project" value="UniProtKB-UniRule"/>
</dbReference>
<evidence type="ECO:0000256" key="8">
    <source>
        <dbReference type="ARBA" id="ARBA00023136"/>
    </source>
</evidence>
<dbReference type="InterPro" id="IPR026593">
    <property type="entry name" value="SecY"/>
</dbReference>
<gene>
    <name evidence="10" type="primary">secY</name>
    <name evidence="14" type="ORF">SAMN05660923_01136</name>
</gene>
<evidence type="ECO:0000313" key="15">
    <source>
        <dbReference type="Proteomes" id="UP000198828"/>
    </source>
</evidence>
<comment type="similarity">
    <text evidence="2 10 13">Belongs to the SecY/SEC61-alpha family.</text>
</comment>
<accession>A0A1H2VKU1</accession>
<dbReference type="FunFam" id="1.10.3370.10:FF:000001">
    <property type="entry name" value="Preprotein translocase subunit SecY"/>
    <property type="match status" value="1"/>
</dbReference>
<dbReference type="Gene3D" id="1.10.3370.10">
    <property type="entry name" value="SecY subunit domain"/>
    <property type="match status" value="1"/>
</dbReference>
<evidence type="ECO:0000313" key="14">
    <source>
        <dbReference type="EMBL" id="SDW68917.1"/>
    </source>
</evidence>
<feature type="transmembrane region" description="Helical" evidence="10">
    <location>
        <begin position="117"/>
        <end position="135"/>
    </location>
</feature>
<keyword evidence="8 10" id="KW-0472">Membrane</keyword>
<keyword evidence="3 10" id="KW-0813">Transport</keyword>
<dbReference type="PANTHER" id="PTHR10906">
    <property type="entry name" value="SECY/SEC61-ALPHA FAMILY MEMBER"/>
    <property type="match status" value="1"/>
</dbReference>
<evidence type="ECO:0000256" key="1">
    <source>
        <dbReference type="ARBA" id="ARBA00004141"/>
    </source>
</evidence>
<dbReference type="PROSITE" id="PS00756">
    <property type="entry name" value="SECY_2"/>
    <property type="match status" value="1"/>
</dbReference>
<feature type="transmembrane region" description="Helical" evidence="10">
    <location>
        <begin position="362"/>
        <end position="384"/>
    </location>
</feature>
<evidence type="ECO:0000256" key="7">
    <source>
        <dbReference type="ARBA" id="ARBA00023010"/>
    </source>
</evidence>
<organism evidence="14 15">
    <name type="scientific">Tepidimicrobium xylanilyticum</name>
    <dbReference type="NCBI Taxonomy" id="1123352"/>
    <lineage>
        <taxon>Bacteria</taxon>
        <taxon>Bacillati</taxon>
        <taxon>Bacillota</taxon>
        <taxon>Tissierellia</taxon>
        <taxon>Tissierellales</taxon>
        <taxon>Tepidimicrobiaceae</taxon>
        <taxon>Tepidimicrobium</taxon>
    </lineage>
</organism>
<feature type="transmembrane region" description="Helical" evidence="10">
    <location>
        <begin position="147"/>
        <end position="165"/>
    </location>
</feature>
<dbReference type="GO" id="GO:0006605">
    <property type="term" value="P:protein targeting"/>
    <property type="evidence" value="ECO:0007669"/>
    <property type="project" value="UniProtKB-UniRule"/>
</dbReference>
<feature type="transmembrane region" description="Helical" evidence="10">
    <location>
        <begin position="258"/>
        <end position="287"/>
    </location>
</feature>
<proteinExistence type="inferred from homology"/>
<dbReference type="HAMAP" id="MF_01465">
    <property type="entry name" value="SecY"/>
    <property type="match status" value="1"/>
</dbReference>
<keyword evidence="4 10" id="KW-0812">Transmembrane</keyword>
<evidence type="ECO:0000256" key="3">
    <source>
        <dbReference type="ARBA" id="ARBA00022448"/>
    </source>
</evidence>
<dbReference type="PIRSF" id="PIRSF004557">
    <property type="entry name" value="SecY"/>
    <property type="match status" value="1"/>
</dbReference>
<evidence type="ECO:0000256" key="10">
    <source>
        <dbReference type="HAMAP-Rule" id="MF_01465"/>
    </source>
</evidence>
<evidence type="ECO:0000256" key="6">
    <source>
        <dbReference type="ARBA" id="ARBA00022989"/>
    </source>
</evidence>
<dbReference type="GO" id="GO:0005886">
    <property type="term" value="C:plasma membrane"/>
    <property type="evidence" value="ECO:0007669"/>
    <property type="project" value="UniProtKB-SubCell"/>
</dbReference>
<dbReference type="InterPro" id="IPR002208">
    <property type="entry name" value="SecY/SEC61-alpha"/>
</dbReference>
<dbReference type="OrthoDB" id="9809248at2"/>
<feature type="transmembrane region" description="Helical" evidence="10">
    <location>
        <begin position="307"/>
        <end position="328"/>
    </location>
</feature>
<dbReference type="AlphaFoldDB" id="A0A1H2VKU1"/>
<keyword evidence="15" id="KW-1185">Reference proteome</keyword>
<keyword evidence="10" id="KW-1003">Cell membrane</keyword>
<feature type="transmembrane region" description="Helical" evidence="10">
    <location>
        <begin position="210"/>
        <end position="230"/>
    </location>
</feature>
<evidence type="ECO:0000256" key="9">
    <source>
        <dbReference type="ARBA" id="ARBA00039733"/>
    </source>
</evidence>
<comment type="subunit">
    <text evidence="10">Component of the Sec protein translocase complex. Heterotrimer consisting of SecY, SecE and SecG subunits. The heterotrimers can form oligomers, although 1 heterotrimer is thought to be able to translocate proteins. Interacts with the ribosome. Interacts with SecDF, and other proteins may be involved. Interacts with SecA.</text>
</comment>
<dbReference type="Pfam" id="PF00344">
    <property type="entry name" value="SecY"/>
    <property type="match status" value="1"/>
</dbReference>
<feature type="transmembrane region" description="Helical" evidence="10">
    <location>
        <begin position="390"/>
        <end position="410"/>
    </location>
</feature>
<dbReference type="GO" id="GO:0043952">
    <property type="term" value="P:protein transport by the Sec complex"/>
    <property type="evidence" value="ECO:0007669"/>
    <property type="project" value="UniProtKB-UniRule"/>
</dbReference>
<name>A0A1H2VKU1_9FIRM</name>
<evidence type="ECO:0000256" key="13">
    <source>
        <dbReference type="RuleBase" id="RU004349"/>
    </source>
</evidence>
<dbReference type="InterPro" id="IPR030659">
    <property type="entry name" value="SecY_CS"/>
</dbReference>
<evidence type="ECO:0000256" key="4">
    <source>
        <dbReference type="ARBA" id="ARBA00022692"/>
    </source>
</evidence>
<evidence type="ECO:0000256" key="11">
    <source>
        <dbReference type="RuleBase" id="RU000537"/>
    </source>
</evidence>
<feature type="transmembrane region" description="Helical" evidence="10">
    <location>
        <begin position="172"/>
        <end position="190"/>
    </location>
</feature>
<evidence type="ECO:0000256" key="12">
    <source>
        <dbReference type="RuleBase" id="RU003484"/>
    </source>
</evidence>
<dbReference type="RefSeq" id="WP_093751661.1">
    <property type="nucleotide sequence ID" value="NZ_BSYN01000011.1"/>
</dbReference>
<dbReference type="NCBIfam" id="TIGR00967">
    <property type="entry name" value="3a0501s007"/>
    <property type="match status" value="1"/>
</dbReference>
<comment type="subcellular location">
    <subcellularLocation>
        <location evidence="10">Cell membrane</location>
        <topology evidence="10">Multi-pass membrane protein</topology>
    </subcellularLocation>
    <subcellularLocation>
        <location evidence="1 12">Membrane</location>
        <topology evidence="1 12">Multi-pass membrane protein</topology>
    </subcellularLocation>
</comment>
<keyword evidence="7 10" id="KW-0811">Translocation</keyword>
<protein>
    <recommendedName>
        <fullName evidence="9 10">Protein translocase subunit SecY</fullName>
    </recommendedName>
</protein>
<dbReference type="PROSITE" id="PS00755">
    <property type="entry name" value="SECY_1"/>
    <property type="match status" value="1"/>
</dbReference>
<feature type="transmembrane region" description="Helical" evidence="10">
    <location>
        <begin position="77"/>
        <end position="97"/>
    </location>
</feature>
<keyword evidence="6 10" id="KW-1133">Transmembrane helix</keyword>
<dbReference type="Proteomes" id="UP000198828">
    <property type="component" value="Unassembled WGS sequence"/>
</dbReference>